<dbReference type="AlphaFoldDB" id="A0A2G1QHH7"/>
<keyword evidence="2" id="KW-1185">Reference proteome</keyword>
<protein>
    <submittedName>
        <fullName evidence="1">Uncharacterized protein</fullName>
    </submittedName>
</protein>
<sequence>MIGDLDILPKALVLPVLAYGALSWILGDVFSDRIAAQIHVPACIAGRTAGIARPEFDVARREETARQILREMLNATPGLSDIPGIEALSRLATEPEAARISASLRDRCACLAEAARKETRTDHAIWVATLRFYEPSGVRNFEGVMARIAQSGLCGRGRP</sequence>
<dbReference type="EMBL" id="PDVP01000020">
    <property type="protein sequence ID" value="PHP64975.1"/>
    <property type="molecule type" value="Genomic_DNA"/>
</dbReference>
<evidence type="ECO:0000313" key="2">
    <source>
        <dbReference type="Proteomes" id="UP000221168"/>
    </source>
</evidence>
<dbReference type="Proteomes" id="UP000221168">
    <property type="component" value="Unassembled WGS sequence"/>
</dbReference>
<proteinExistence type="predicted"/>
<gene>
    <name evidence="1" type="ORF">CSC94_21825</name>
</gene>
<organism evidence="1 2">
    <name type="scientific">Zhengella mangrovi</name>
    <dbReference type="NCBI Taxonomy" id="1982044"/>
    <lineage>
        <taxon>Bacteria</taxon>
        <taxon>Pseudomonadati</taxon>
        <taxon>Pseudomonadota</taxon>
        <taxon>Alphaproteobacteria</taxon>
        <taxon>Hyphomicrobiales</taxon>
        <taxon>Notoacmeibacteraceae</taxon>
        <taxon>Zhengella</taxon>
    </lineage>
</organism>
<comment type="caution">
    <text evidence="1">The sequence shown here is derived from an EMBL/GenBank/DDBJ whole genome shotgun (WGS) entry which is preliminary data.</text>
</comment>
<reference evidence="1 2" key="1">
    <citation type="submission" date="2017-10" db="EMBL/GenBank/DDBJ databases">
        <title>Sedimentibacterium mangrovi gen. nov., sp. nov., a novel member of family Phyllobacteriacea isolated from mangrove sediment.</title>
        <authorList>
            <person name="Liao H."/>
            <person name="Tian Y."/>
        </authorList>
    </citation>
    <scope>NUCLEOTIDE SEQUENCE [LARGE SCALE GENOMIC DNA]</scope>
    <source>
        <strain evidence="1 2">X9-2-2</strain>
    </source>
</reference>
<evidence type="ECO:0000313" key="1">
    <source>
        <dbReference type="EMBL" id="PHP64975.1"/>
    </source>
</evidence>
<name>A0A2G1QHH7_9HYPH</name>
<accession>A0A2G1QHH7</accession>